<dbReference type="InterPro" id="IPR002748">
    <property type="entry name" value="CbiD"/>
</dbReference>
<evidence type="ECO:0000256" key="2">
    <source>
        <dbReference type="ARBA" id="ARBA00022603"/>
    </source>
</evidence>
<evidence type="ECO:0000313" key="7">
    <source>
        <dbReference type="Proteomes" id="UP000428328"/>
    </source>
</evidence>
<dbReference type="PANTHER" id="PTHR35863:SF1">
    <property type="entry name" value="COBALT-PRECORRIN-5B C(1)-METHYLTRANSFERASE"/>
    <property type="match status" value="1"/>
</dbReference>
<dbReference type="HAMAP" id="MF_00787">
    <property type="entry name" value="CbiD"/>
    <property type="match status" value="1"/>
</dbReference>
<sequence>MSKTLRTGRTTGTCATGAAMAGVRFLRTGEIPARIAVPLPPGGVLAVPIDRFEPTDAGVRVTVVKDGGDDPDATHGHDIQAVVTLTEHGPCPFEITVDGGRGVGRATLPGLPVGVGEAAINPEPRKQIEAGVRLAAGGMTKGRISVIIEVPEGEAIAQKTMNPRLGIHGGISILGTQGIVKPYSHDSWKATIEEGLDVARAQGLDHAVFTTGRRSERLYLEAWPETPELSLVQAADFFQFAMEAAAGRGFARVTWSLFFGKLVKQAQGLAYTHAGTHPVDFARLADWCSDAGCSMLHRQNILDANTARQVLDLLADDPARPALIRVLVREATRTAEAFSGGRCTVDYAVFDFDGERLG</sequence>
<keyword evidence="7" id="KW-1185">Reference proteome</keyword>
<dbReference type="GO" id="GO:0008168">
    <property type="term" value="F:methyltransferase activity"/>
    <property type="evidence" value="ECO:0007669"/>
    <property type="project" value="UniProtKB-UniRule"/>
</dbReference>
<dbReference type="RefSeq" id="WP_158946353.1">
    <property type="nucleotide sequence ID" value="NZ_CP046400.1"/>
</dbReference>
<evidence type="ECO:0000256" key="1">
    <source>
        <dbReference type="ARBA" id="ARBA00022573"/>
    </source>
</evidence>
<dbReference type="Proteomes" id="UP000428328">
    <property type="component" value="Chromosome"/>
</dbReference>
<dbReference type="PANTHER" id="PTHR35863">
    <property type="entry name" value="COBALT-PRECORRIN-5B C(1)-METHYLTRANSFERASE"/>
    <property type="match status" value="1"/>
</dbReference>
<protein>
    <recommendedName>
        <fullName evidence="5">Cobalt-precorrin-5B C(1)-methyltransferase</fullName>
        <ecNumber evidence="5">2.1.1.195</ecNumber>
    </recommendedName>
    <alternativeName>
        <fullName evidence="5">Cobalt-precorrin-6A synthase</fullName>
    </alternativeName>
</protein>
<comment type="catalytic activity">
    <reaction evidence="5">
        <text>Co-precorrin-5B + S-adenosyl-L-methionine = Co-precorrin-6A + S-adenosyl-L-homocysteine</text>
        <dbReference type="Rhea" id="RHEA:26285"/>
        <dbReference type="ChEBI" id="CHEBI:57856"/>
        <dbReference type="ChEBI" id="CHEBI:59789"/>
        <dbReference type="ChEBI" id="CHEBI:60063"/>
        <dbReference type="ChEBI" id="CHEBI:60064"/>
        <dbReference type="EC" id="2.1.1.195"/>
    </reaction>
</comment>
<comment type="similarity">
    <text evidence="5">Belongs to the CbiD family.</text>
</comment>
<dbReference type="GO" id="GO:0032259">
    <property type="term" value="P:methylation"/>
    <property type="evidence" value="ECO:0007669"/>
    <property type="project" value="UniProtKB-KW"/>
</dbReference>
<dbReference type="Pfam" id="PF01888">
    <property type="entry name" value="CbiD"/>
    <property type="match status" value="1"/>
</dbReference>
<dbReference type="Gene3D" id="3.30.2110.10">
    <property type="entry name" value="CbiD-like"/>
    <property type="match status" value="1"/>
</dbReference>
<keyword evidence="3 5" id="KW-0808">Transferase</keyword>
<dbReference type="KEGG" id="psel:GM415_02975"/>
<keyword evidence="2 5" id="KW-0489">Methyltransferase</keyword>
<dbReference type="InterPro" id="IPR036074">
    <property type="entry name" value="CbiD_sf"/>
</dbReference>
<dbReference type="EMBL" id="CP046400">
    <property type="protein sequence ID" value="QGY39128.1"/>
    <property type="molecule type" value="Genomic_DNA"/>
</dbReference>
<dbReference type="EC" id="2.1.1.195" evidence="5"/>
<proteinExistence type="inferred from homology"/>
<name>A0A6I6JDN2_9BACT</name>
<evidence type="ECO:0000256" key="5">
    <source>
        <dbReference type="HAMAP-Rule" id="MF_00787"/>
    </source>
</evidence>
<evidence type="ECO:0000256" key="3">
    <source>
        <dbReference type="ARBA" id="ARBA00022679"/>
    </source>
</evidence>
<keyword evidence="4 5" id="KW-0949">S-adenosyl-L-methionine</keyword>
<keyword evidence="1 5" id="KW-0169">Cobalamin biosynthesis</keyword>
<comment type="function">
    <text evidence="5">Catalyzes the methylation of C-1 in cobalt-precorrin-5B to form cobalt-precorrin-6A.</text>
</comment>
<dbReference type="UniPathway" id="UPA00148">
    <property type="reaction ID" value="UER00227"/>
</dbReference>
<reference evidence="6 7" key="1">
    <citation type="submission" date="2019-11" db="EMBL/GenBank/DDBJ databases">
        <authorList>
            <person name="Zheng R.K."/>
            <person name="Sun C.M."/>
        </authorList>
    </citation>
    <scope>NUCLEOTIDE SEQUENCE [LARGE SCALE GENOMIC DNA]</scope>
    <source>
        <strain evidence="6 7">SRB007</strain>
    </source>
</reference>
<organism evidence="6 7">
    <name type="scientific">Pseudodesulfovibrio cashew</name>
    <dbReference type="NCBI Taxonomy" id="2678688"/>
    <lineage>
        <taxon>Bacteria</taxon>
        <taxon>Pseudomonadati</taxon>
        <taxon>Thermodesulfobacteriota</taxon>
        <taxon>Desulfovibrionia</taxon>
        <taxon>Desulfovibrionales</taxon>
        <taxon>Desulfovibrionaceae</taxon>
    </lineage>
</organism>
<dbReference type="SUPFAM" id="SSF111342">
    <property type="entry name" value="CbiD-like"/>
    <property type="match status" value="1"/>
</dbReference>
<evidence type="ECO:0000256" key="4">
    <source>
        <dbReference type="ARBA" id="ARBA00022691"/>
    </source>
</evidence>
<dbReference type="AlphaFoldDB" id="A0A6I6JDN2"/>
<dbReference type="PIRSF" id="PIRSF026782">
    <property type="entry name" value="CbiD"/>
    <property type="match status" value="1"/>
</dbReference>
<dbReference type="NCBIfam" id="TIGR00312">
    <property type="entry name" value="cbiD"/>
    <property type="match status" value="1"/>
</dbReference>
<gene>
    <name evidence="5" type="primary">cbiD</name>
    <name evidence="6" type="ORF">GM415_02975</name>
</gene>
<dbReference type="NCBIfam" id="NF000849">
    <property type="entry name" value="PRK00075.1-1"/>
    <property type="match status" value="1"/>
</dbReference>
<evidence type="ECO:0000313" key="6">
    <source>
        <dbReference type="EMBL" id="QGY39128.1"/>
    </source>
</evidence>
<dbReference type="GO" id="GO:0019251">
    <property type="term" value="P:anaerobic cobalamin biosynthetic process"/>
    <property type="evidence" value="ECO:0007669"/>
    <property type="project" value="UniProtKB-UniRule"/>
</dbReference>
<accession>A0A6I6JDN2</accession>
<comment type="pathway">
    <text evidence="5">Cofactor biosynthesis; adenosylcobalamin biosynthesis; cob(II)yrinate a,c-diamide from sirohydrochlorin (anaerobic route): step 6/10.</text>
</comment>